<comment type="similarity">
    <text evidence="2">Belongs to the NADH:flavin oxidoreductase/NADH oxidase family.</text>
</comment>
<dbReference type="PANTHER" id="PTHR22893:SF98">
    <property type="entry name" value="OXIDOREDUCTASE"/>
    <property type="match status" value="1"/>
</dbReference>
<evidence type="ECO:0000256" key="2">
    <source>
        <dbReference type="ARBA" id="ARBA00005979"/>
    </source>
</evidence>
<dbReference type="SUPFAM" id="SSF51395">
    <property type="entry name" value="FMN-linked oxidoreductases"/>
    <property type="match status" value="1"/>
</dbReference>
<proteinExistence type="inferred from homology"/>
<dbReference type="Gene3D" id="3.20.20.70">
    <property type="entry name" value="Aldolase class I"/>
    <property type="match status" value="1"/>
</dbReference>
<evidence type="ECO:0000259" key="4">
    <source>
        <dbReference type="Pfam" id="PF00724"/>
    </source>
</evidence>
<evidence type="ECO:0000256" key="1">
    <source>
        <dbReference type="ARBA" id="ARBA00001917"/>
    </source>
</evidence>
<dbReference type="GO" id="GO:0016628">
    <property type="term" value="F:oxidoreductase activity, acting on the CH-CH group of donors, NAD or NADP as acceptor"/>
    <property type="evidence" value="ECO:0007669"/>
    <property type="project" value="UniProtKB-ARBA"/>
</dbReference>
<dbReference type="CDD" id="cd02933">
    <property type="entry name" value="OYE_like_FMN"/>
    <property type="match status" value="1"/>
</dbReference>
<dbReference type="NCBIfam" id="NF007899">
    <property type="entry name" value="PRK10605.1"/>
    <property type="match status" value="1"/>
</dbReference>
<dbReference type="FunFam" id="3.20.20.70:FF:000059">
    <property type="entry name" value="N-ethylmaleimide reductase, FMN-linked"/>
    <property type="match status" value="1"/>
</dbReference>
<dbReference type="PANTHER" id="PTHR22893">
    <property type="entry name" value="NADH OXIDOREDUCTASE-RELATED"/>
    <property type="match status" value="1"/>
</dbReference>
<keyword evidence="3" id="KW-0560">Oxidoreductase</keyword>
<feature type="domain" description="NADH:flavin oxidoreductase/NADH oxidase N-terminal" evidence="4">
    <location>
        <begin position="1"/>
        <end position="341"/>
    </location>
</feature>
<accession>A0A966HQD0</accession>
<dbReference type="InterPro" id="IPR013785">
    <property type="entry name" value="Aldolase_TIM"/>
</dbReference>
<dbReference type="GO" id="GO:0010181">
    <property type="term" value="F:FMN binding"/>
    <property type="evidence" value="ECO:0007669"/>
    <property type="project" value="InterPro"/>
</dbReference>
<organism evidence="5 6">
    <name type="scientific">Candidatus Fonsibacter lacus</name>
    <dbReference type="NCBI Taxonomy" id="2576439"/>
    <lineage>
        <taxon>Bacteria</taxon>
        <taxon>Pseudomonadati</taxon>
        <taxon>Pseudomonadota</taxon>
        <taxon>Alphaproteobacteria</taxon>
        <taxon>Candidatus Pelagibacterales</taxon>
        <taxon>Candidatus Pelagibacterales incertae sedis</taxon>
        <taxon>Candidatus Fonsibacter</taxon>
    </lineage>
</organism>
<dbReference type="Proteomes" id="UP000747791">
    <property type="component" value="Unassembled WGS sequence"/>
</dbReference>
<dbReference type="InterPro" id="IPR045247">
    <property type="entry name" value="Oye-like"/>
</dbReference>
<dbReference type="EMBL" id="RGOB01000124">
    <property type="protein sequence ID" value="NCU53398.1"/>
    <property type="molecule type" value="Genomic_DNA"/>
</dbReference>
<name>A0A966HQD0_9PROT</name>
<gene>
    <name evidence="5" type="ORF">EBX74_03765</name>
</gene>
<dbReference type="InterPro" id="IPR001155">
    <property type="entry name" value="OxRdtase_FMN_N"/>
</dbReference>
<dbReference type="AlphaFoldDB" id="A0A966HQD0"/>
<dbReference type="Pfam" id="PF00724">
    <property type="entry name" value="Oxidored_FMN"/>
    <property type="match status" value="1"/>
</dbReference>
<comment type="cofactor">
    <cofactor evidence="1">
        <name>FMN</name>
        <dbReference type="ChEBI" id="CHEBI:58210"/>
    </cofactor>
</comment>
<dbReference type="GO" id="GO:0005829">
    <property type="term" value="C:cytosol"/>
    <property type="evidence" value="ECO:0007669"/>
    <property type="project" value="TreeGrafter"/>
</dbReference>
<evidence type="ECO:0000313" key="5">
    <source>
        <dbReference type="EMBL" id="NCU53398.1"/>
    </source>
</evidence>
<comment type="caution">
    <text evidence="5">The sequence shown here is derived from an EMBL/GenBank/DDBJ whole genome shotgun (WGS) entry which is preliminary data.</text>
</comment>
<evidence type="ECO:0000313" key="6">
    <source>
        <dbReference type="Proteomes" id="UP000747791"/>
    </source>
</evidence>
<protein>
    <submittedName>
        <fullName evidence="5">Alkene reductase</fullName>
    </submittedName>
</protein>
<evidence type="ECO:0000256" key="3">
    <source>
        <dbReference type="ARBA" id="ARBA00023002"/>
    </source>
</evidence>
<sequence length="363" mass="39762">MFDNLKIGNLTLPNRIIMAPLTRMRSKQPGNIPWELNATYYAQRASAGFIISEATQVSQQGQGYPGTPGIHSKEQVQGWKLVTDAVHKNGGHIFLQLWHVGRISHSSHQPNNTLPVAPSAIAAKNSGTFTADWKPTPILTPRALEVSELPGIIQDYVNAAKNAKEAGFDGVEVHMANGYLLDEFLQDGSNKRTDEFGGSIENRVKFPMQVLDGVIGVFGKDRVGVRLSPYGTFNDMSDTNPVELFTYVIDQLNQRQIAFLDMIEPRATSAGGGDDINSNAPSTTKLFRKKFKGIFISAGGYTPEDAKKAVELNDVDAVAFGRIFIANPDLPKRIKTNAPLNPYNRATFYGGNEKGYTDYPALS</sequence>
<reference evidence="5" key="1">
    <citation type="submission" date="2018-10" db="EMBL/GenBank/DDBJ databases">
        <title>Iterative Subtractive Binning of Freshwater Chronoseries Metagenomes Recovers Nearly Complete Genomes from over Four Hundred Novel Species.</title>
        <authorList>
            <person name="Rodriguez-R L.M."/>
            <person name="Tsementzi D."/>
            <person name="Luo C."/>
            <person name="Konstantinidis K.T."/>
        </authorList>
    </citation>
    <scope>NUCLEOTIDE SEQUENCE</scope>
    <source>
        <strain evidence="5">WB8_2A_004</strain>
    </source>
</reference>